<name>A0A8H5BUB4_9AGAR</name>
<dbReference type="EMBL" id="JAACJJ010000002">
    <property type="protein sequence ID" value="KAF5329493.1"/>
    <property type="molecule type" value="Genomic_DNA"/>
</dbReference>
<dbReference type="AlphaFoldDB" id="A0A8H5BUB4"/>
<dbReference type="OrthoDB" id="3130754at2759"/>
<dbReference type="Proteomes" id="UP000567179">
    <property type="component" value="Unassembled WGS sequence"/>
</dbReference>
<feature type="compositionally biased region" description="Low complexity" evidence="1">
    <location>
        <begin position="1"/>
        <end position="14"/>
    </location>
</feature>
<evidence type="ECO:0000313" key="3">
    <source>
        <dbReference type="Proteomes" id="UP000567179"/>
    </source>
</evidence>
<comment type="caution">
    <text evidence="2">The sequence shown here is derived from an EMBL/GenBank/DDBJ whole genome shotgun (WGS) entry which is preliminary data.</text>
</comment>
<organism evidence="2 3">
    <name type="scientific">Psilocybe cf. subviscida</name>
    <dbReference type="NCBI Taxonomy" id="2480587"/>
    <lineage>
        <taxon>Eukaryota</taxon>
        <taxon>Fungi</taxon>
        <taxon>Dikarya</taxon>
        <taxon>Basidiomycota</taxon>
        <taxon>Agaricomycotina</taxon>
        <taxon>Agaricomycetes</taxon>
        <taxon>Agaricomycetidae</taxon>
        <taxon>Agaricales</taxon>
        <taxon>Agaricineae</taxon>
        <taxon>Strophariaceae</taxon>
        <taxon>Psilocybe</taxon>
    </lineage>
</organism>
<sequence length="403" mass="45660">MGCAPSRPSASSPVSVPPDPGPPDLPLDIYSEVLGHLSPSLSEDRKTLRALALCCRALRGESQRILFRSLHRDANEIVMNPMGQARALDTHIKFLHAVEASPGRLARYVVSYAQRALGLDPALWGTERARNLAHKNRRVHLWILTERVLPLMVNLKNLYFSALVDHPSAPMIFRNCTFELESFTWVGIDGVEALYSRLLPTQHRLLHLNIDCTSDTLPHGLCPSLMSIACPLSELVRIAAGRAITALRVTESSAYSKPMPRAELMTTAERKAYIAALAKIRYLRLWALPEFQKSTMGITFHSVTMLEVRDWGSEILSDTWLLTSFPALRSLRLWENWSVLHAAYRRRVAAWAFPQFPMLEEVLLVIDRYVSTKVWRLLPPRGSELDEEMGEIDHNVALVWWRM</sequence>
<protein>
    <submittedName>
        <fullName evidence="2">Uncharacterized protein</fullName>
    </submittedName>
</protein>
<proteinExistence type="predicted"/>
<reference evidence="2 3" key="1">
    <citation type="journal article" date="2020" name="ISME J.">
        <title>Uncovering the hidden diversity of litter-decomposition mechanisms in mushroom-forming fungi.</title>
        <authorList>
            <person name="Floudas D."/>
            <person name="Bentzer J."/>
            <person name="Ahren D."/>
            <person name="Johansson T."/>
            <person name="Persson P."/>
            <person name="Tunlid A."/>
        </authorList>
    </citation>
    <scope>NUCLEOTIDE SEQUENCE [LARGE SCALE GENOMIC DNA]</scope>
    <source>
        <strain evidence="2 3">CBS 101986</strain>
    </source>
</reference>
<evidence type="ECO:0000313" key="2">
    <source>
        <dbReference type="EMBL" id="KAF5329493.1"/>
    </source>
</evidence>
<keyword evidence="3" id="KW-1185">Reference proteome</keyword>
<gene>
    <name evidence="2" type="ORF">D9619_009503</name>
</gene>
<evidence type="ECO:0000256" key="1">
    <source>
        <dbReference type="SAM" id="MobiDB-lite"/>
    </source>
</evidence>
<accession>A0A8H5BUB4</accession>
<feature type="region of interest" description="Disordered" evidence="1">
    <location>
        <begin position="1"/>
        <end position="22"/>
    </location>
</feature>